<organism evidence="1 2">
    <name type="scientific">Diphasiastrum complanatum</name>
    <name type="common">Issler's clubmoss</name>
    <name type="synonym">Lycopodium complanatum</name>
    <dbReference type="NCBI Taxonomy" id="34168"/>
    <lineage>
        <taxon>Eukaryota</taxon>
        <taxon>Viridiplantae</taxon>
        <taxon>Streptophyta</taxon>
        <taxon>Embryophyta</taxon>
        <taxon>Tracheophyta</taxon>
        <taxon>Lycopodiopsida</taxon>
        <taxon>Lycopodiales</taxon>
        <taxon>Lycopodiaceae</taxon>
        <taxon>Lycopodioideae</taxon>
        <taxon>Diphasiastrum</taxon>
    </lineage>
</organism>
<evidence type="ECO:0000313" key="2">
    <source>
        <dbReference type="Proteomes" id="UP001162992"/>
    </source>
</evidence>
<protein>
    <submittedName>
        <fullName evidence="1">Uncharacterized protein</fullName>
    </submittedName>
</protein>
<proteinExistence type="predicted"/>
<reference evidence="2" key="1">
    <citation type="journal article" date="2024" name="Proc. Natl. Acad. Sci. U.S.A.">
        <title>Extraordinary preservation of gene collinearity over three hundred million years revealed in homosporous lycophytes.</title>
        <authorList>
            <person name="Li C."/>
            <person name="Wickell D."/>
            <person name="Kuo L.Y."/>
            <person name="Chen X."/>
            <person name="Nie B."/>
            <person name="Liao X."/>
            <person name="Peng D."/>
            <person name="Ji J."/>
            <person name="Jenkins J."/>
            <person name="Williams M."/>
            <person name="Shu S."/>
            <person name="Plott C."/>
            <person name="Barry K."/>
            <person name="Rajasekar S."/>
            <person name="Grimwood J."/>
            <person name="Han X."/>
            <person name="Sun S."/>
            <person name="Hou Z."/>
            <person name="He W."/>
            <person name="Dai G."/>
            <person name="Sun C."/>
            <person name="Schmutz J."/>
            <person name="Leebens-Mack J.H."/>
            <person name="Li F.W."/>
            <person name="Wang L."/>
        </authorList>
    </citation>
    <scope>NUCLEOTIDE SEQUENCE [LARGE SCALE GENOMIC DNA]</scope>
    <source>
        <strain evidence="2">cv. PW_Plant_1</strain>
    </source>
</reference>
<name>A0ACC2ACC6_DIPCM</name>
<evidence type="ECO:0000313" key="1">
    <source>
        <dbReference type="EMBL" id="KAJ7514554.1"/>
    </source>
</evidence>
<dbReference type="Proteomes" id="UP001162992">
    <property type="component" value="Chromosome 23"/>
</dbReference>
<dbReference type="EMBL" id="CM055114">
    <property type="protein sequence ID" value="KAJ7514554.1"/>
    <property type="molecule type" value="Genomic_DNA"/>
</dbReference>
<comment type="caution">
    <text evidence="1">The sequence shown here is derived from an EMBL/GenBank/DDBJ whole genome shotgun (WGS) entry which is preliminary data.</text>
</comment>
<keyword evidence="2" id="KW-1185">Reference proteome</keyword>
<accession>A0ACC2ACC6</accession>
<gene>
    <name evidence="1" type="ORF">O6H91_23G049500</name>
</gene>
<sequence>MGRSRGVLASSEDDAAWLGQRSKRRRFALGSESSDLGIAGIFEAKKALYHCNYCNKDISGMLRIKCAKCPDFDLCVECFSVGVEVTPHKSNHPYRVIDNLSFPLIHPDWNADEEILLLEGVEMYGLGNWAEVAEHVGTKTKAQCYEHYMTAFMNSPCSPLPDMSHISGKTKAELLAMAKTHSEGRKNFLSYTDGFGLRVVKREPSASPSRLKVEDMKDSFGDGRSPSGLSTGSKDTSKLLTTGSEVEGEDGEARTSAIGDSALPNARMTATKRASVGNQTKESSEIIKVGSNEPEGVSQITAAEPGQSNRSLGGKKPKPSTDESKAGISDGETSSYNPKREEFDPEYDNDAEAPLAEMEFKDNDTDADRELKLRMLHIYLSRIDERKRRRDFILERGLLNLKQQQAQDRKRSKEERELFQRSRVFLRYHSTEDHEALLAGLDAERKIRQRIEELQEYRAAGCHTLAEGEMYASEKRRRGTEASLRTSRESTSSLSNKAANRSNRYPNRDKAEGEPVSSGGLKEHQKIRSSVGNQLLASSIKLPALFSKGAKRALAPIDIRRLPGVELLSPTEQDLCSQTRLIPSHYLKMKETLMLESMKKGHVKLEDAVLMFKVDPSKTERVFELLSRMGWIQSDGPL</sequence>